<evidence type="ECO:0000256" key="1">
    <source>
        <dbReference type="PIRSR" id="PIRSR000705-1"/>
    </source>
</evidence>
<dbReference type="GO" id="GO:0005524">
    <property type="term" value="F:ATP binding"/>
    <property type="evidence" value="ECO:0007669"/>
    <property type="project" value="UniProtKB-KW"/>
</dbReference>
<sequence length="234" mass="27412">MFIVEGNIGTGKSTFLKALQHSLSNVIVTLEAVDYWQNESTGQSILQNFYESPHRWAYTMETLALKVRIPEHIKQQASSLPNIVERSIYSGYHCFAHNSFEQGYLNQLEWNIYNSWFNFSTAKRCLAPTGFIYLQADPKISYQRTVERQREAENSISFEYLQQIHDKHEAFLIHKQNIHPSIMHVPVLVLDCNYDIVHDNNKLLQYVELVKDFIKTHSQHHVELQILQPLHKNL</sequence>
<accession>A0A345ZBN5</accession>
<dbReference type="EMBL" id="CP025544">
    <property type="protein sequence ID" value="AXK60702.1"/>
    <property type="molecule type" value="Genomic_DNA"/>
</dbReference>
<dbReference type="GO" id="GO:0019136">
    <property type="term" value="F:deoxynucleoside kinase activity"/>
    <property type="evidence" value="ECO:0007669"/>
    <property type="project" value="InterPro"/>
</dbReference>
<dbReference type="Proteomes" id="UP000254834">
    <property type="component" value="Chromosome"/>
</dbReference>
<dbReference type="CDD" id="cd01673">
    <property type="entry name" value="dNK"/>
    <property type="match status" value="1"/>
</dbReference>
<dbReference type="InterPro" id="IPR027417">
    <property type="entry name" value="P-loop_NTPase"/>
</dbReference>
<evidence type="ECO:0000313" key="5">
    <source>
        <dbReference type="Proteomes" id="UP000254834"/>
    </source>
</evidence>
<keyword evidence="2" id="KW-0547">Nucleotide-binding</keyword>
<dbReference type="Gene3D" id="3.40.50.300">
    <property type="entry name" value="P-loop containing nucleotide triphosphate hydrolases"/>
    <property type="match status" value="1"/>
</dbReference>
<dbReference type="PIRSF" id="PIRSF000705">
    <property type="entry name" value="DNK"/>
    <property type="match status" value="1"/>
</dbReference>
<dbReference type="Pfam" id="PF01712">
    <property type="entry name" value="dNK"/>
    <property type="match status" value="1"/>
</dbReference>
<dbReference type="PANTHER" id="PTHR10513:SF35">
    <property type="entry name" value="DEOXYADENOSINE KINASE"/>
    <property type="match status" value="1"/>
</dbReference>
<keyword evidence="5" id="KW-1185">Reference proteome</keyword>
<dbReference type="GO" id="GO:0005737">
    <property type="term" value="C:cytoplasm"/>
    <property type="evidence" value="ECO:0007669"/>
    <property type="project" value="TreeGrafter"/>
</dbReference>
<feature type="domain" description="Deoxynucleoside kinase" evidence="3">
    <location>
        <begin position="3"/>
        <end position="215"/>
    </location>
</feature>
<gene>
    <name evidence="4" type="ORF">C0J27_03020</name>
</gene>
<feature type="binding site" evidence="2">
    <location>
        <begin position="6"/>
        <end position="14"/>
    </location>
    <ligand>
        <name>ATP</name>
        <dbReference type="ChEBI" id="CHEBI:30616"/>
    </ligand>
</feature>
<dbReference type="PANTHER" id="PTHR10513">
    <property type="entry name" value="DEOXYNUCLEOSIDE KINASE"/>
    <property type="match status" value="1"/>
</dbReference>
<protein>
    <recommendedName>
        <fullName evidence="3">Deoxynucleoside kinase domain-containing protein</fullName>
    </recommendedName>
</protein>
<proteinExistence type="predicted"/>
<evidence type="ECO:0000313" key="4">
    <source>
        <dbReference type="EMBL" id="AXK60702.1"/>
    </source>
</evidence>
<dbReference type="OrthoDB" id="9776634at2"/>
<feature type="binding site" evidence="2">
    <location>
        <begin position="144"/>
        <end position="148"/>
    </location>
    <ligand>
        <name>ATP</name>
        <dbReference type="ChEBI" id="CHEBI:30616"/>
    </ligand>
</feature>
<dbReference type="InterPro" id="IPR002624">
    <property type="entry name" value="DCK/DGK"/>
</dbReference>
<keyword evidence="2" id="KW-0067">ATP-binding</keyword>
<dbReference type="RefSeq" id="WP_115585717.1">
    <property type="nucleotide sequence ID" value="NZ_CP025544.1"/>
</dbReference>
<evidence type="ECO:0000259" key="3">
    <source>
        <dbReference type="Pfam" id="PF01712"/>
    </source>
</evidence>
<organism evidence="4 5">
    <name type="scientific">Candidatus Chromulinivorax destructor</name>
    <dbReference type="NCBI Taxonomy" id="2066483"/>
    <lineage>
        <taxon>Bacteria</taxon>
        <taxon>Candidatus Babelota</taxon>
        <taxon>Candidatus Babeliae</taxon>
        <taxon>Candidatus Babeliales</taxon>
        <taxon>Candidatus Chromulinivoraceae</taxon>
        <taxon>Candidatus Chromulinivorax</taxon>
    </lineage>
</organism>
<dbReference type="SUPFAM" id="SSF52540">
    <property type="entry name" value="P-loop containing nucleoside triphosphate hydrolases"/>
    <property type="match status" value="1"/>
</dbReference>
<dbReference type="InterPro" id="IPR050566">
    <property type="entry name" value="Deoxyribonucleoside_kinase"/>
</dbReference>
<dbReference type="InterPro" id="IPR031314">
    <property type="entry name" value="DNK_dom"/>
</dbReference>
<feature type="active site" description="Proton acceptor" evidence="1">
    <location>
        <position position="85"/>
    </location>
</feature>
<dbReference type="AlphaFoldDB" id="A0A345ZBN5"/>
<name>A0A345ZBN5_9BACT</name>
<dbReference type="KEGG" id="cdes:C0J27_03020"/>
<reference evidence="4 5" key="1">
    <citation type="submission" date="2017-12" db="EMBL/GenBank/DDBJ databases">
        <title>Chromulinavorax destructans is a abundant pathogen of dominant heterotrophic picoflagllates.</title>
        <authorList>
            <person name="Deeg C.M."/>
            <person name="Zimmer M."/>
            <person name="Suttle C.A."/>
        </authorList>
    </citation>
    <scope>NUCLEOTIDE SEQUENCE [LARGE SCALE GENOMIC DNA]</scope>
    <source>
        <strain evidence="4 5">SeV1</strain>
    </source>
</reference>
<evidence type="ECO:0000256" key="2">
    <source>
        <dbReference type="PIRSR" id="PIRSR000705-3"/>
    </source>
</evidence>